<protein>
    <recommendedName>
        <fullName evidence="5">Transcription elongation factor 1 homolog</fullName>
    </recommendedName>
</protein>
<comment type="subcellular location">
    <subcellularLocation>
        <location evidence="1 5">Nucleus</location>
    </subcellularLocation>
</comment>
<dbReference type="GO" id="GO:0005634">
    <property type="term" value="C:nucleus"/>
    <property type="evidence" value="ECO:0007669"/>
    <property type="project" value="UniProtKB-SubCell"/>
</dbReference>
<dbReference type="Pfam" id="PF05129">
    <property type="entry name" value="Zn_ribbon_Elf1"/>
    <property type="match status" value="1"/>
</dbReference>
<dbReference type="PANTHER" id="PTHR20934:SF0">
    <property type="entry name" value="TRANSCRIPTION ELONGATION FACTOR 1 HOMOLOG"/>
    <property type="match status" value="1"/>
</dbReference>
<dbReference type="GO" id="GO:0006368">
    <property type="term" value="P:transcription elongation by RNA polymerase II"/>
    <property type="evidence" value="ECO:0007669"/>
    <property type="project" value="TreeGrafter"/>
</dbReference>
<keyword evidence="3 5" id="KW-0862">Zinc</keyword>
<keyword evidence="5" id="KW-0863">Zinc-finger</keyword>
<evidence type="ECO:0000256" key="4">
    <source>
        <dbReference type="ARBA" id="ARBA00023242"/>
    </source>
</evidence>
<dbReference type="InterPro" id="IPR038567">
    <property type="entry name" value="T_Elf1_sf"/>
</dbReference>
<dbReference type="GO" id="GO:0000993">
    <property type="term" value="F:RNA polymerase II complex binding"/>
    <property type="evidence" value="ECO:0007669"/>
    <property type="project" value="TreeGrafter"/>
</dbReference>
<keyword evidence="8" id="KW-1185">Reference proteome</keyword>
<comment type="function">
    <text evidence="5">Transcription elongation factor implicated in the maintenance of proper chromatin structure in actively transcribed regions.</text>
</comment>
<organism evidence="7 8">
    <name type="scientific">Filobasidium floriforme</name>
    <dbReference type="NCBI Taxonomy" id="5210"/>
    <lineage>
        <taxon>Eukaryota</taxon>
        <taxon>Fungi</taxon>
        <taxon>Dikarya</taxon>
        <taxon>Basidiomycota</taxon>
        <taxon>Agaricomycotina</taxon>
        <taxon>Tremellomycetes</taxon>
        <taxon>Filobasidiales</taxon>
        <taxon>Filobasidiaceae</taxon>
        <taxon>Filobasidium</taxon>
    </lineage>
</organism>
<name>A0A8K0JS36_9TREE</name>
<keyword evidence="5" id="KW-0804">Transcription</keyword>
<comment type="caution">
    <text evidence="7">The sequence shown here is derived from an EMBL/GenBank/DDBJ whole genome shotgun (WGS) entry which is preliminary data.</text>
</comment>
<dbReference type="Gene3D" id="2.20.25.190">
    <property type="match status" value="1"/>
</dbReference>
<dbReference type="InterPro" id="IPR007808">
    <property type="entry name" value="Elf1"/>
</dbReference>
<evidence type="ECO:0000256" key="5">
    <source>
        <dbReference type="RuleBase" id="RU364033"/>
    </source>
</evidence>
<dbReference type="Proteomes" id="UP000812966">
    <property type="component" value="Unassembled WGS sequence"/>
</dbReference>
<evidence type="ECO:0000313" key="8">
    <source>
        <dbReference type="Proteomes" id="UP000812966"/>
    </source>
</evidence>
<keyword evidence="5" id="KW-0479">Metal-binding</keyword>
<evidence type="ECO:0000256" key="1">
    <source>
        <dbReference type="ARBA" id="ARBA00004123"/>
    </source>
</evidence>
<dbReference type="PANTHER" id="PTHR20934">
    <property type="entry name" value="TRANSCRIPTION ELONGATION FACTOR 1 HOMOLOG"/>
    <property type="match status" value="1"/>
</dbReference>
<dbReference type="EMBL" id="JABELV010000001">
    <property type="protein sequence ID" value="KAG7580058.1"/>
    <property type="molecule type" value="Genomic_DNA"/>
</dbReference>
<comment type="similarity">
    <text evidence="2 5">Belongs to the ELOF1 family.</text>
</comment>
<feature type="compositionally biased region" description="Low complexity" evidence="6">
    <location>
        <begin position="91"/>
        <end position="110"/>
    </location>
</feature>
<feature type="compositionally biased region" description="Acidic residues" evidence="6">
    <location>
        <begin position="143"/>
        <end position="161"/>
    </location>
</feature>
<sequence length="161" mass="18322">MGKRKSSSKPMAKKGPGKIGQSFDCVYCATDKSVNMTFSKPNNRWHLLCGACDATWDMDCGPGQKLEPIDVAIRWIDAAEEVRQEEEKARQAQAARRTTQKKTTATTRTRSASPDRNRTQRGRSRSEEREREREAAQRLQRDFDDDDDDDDDAEGEDDDAY</sequence>
<feature type="compositionally biased region" description="Basic and acidic residues" evidence="6">
    <location>
        <begin position="113"/>
        <end position="142"/>
    </location>
</feature>
<dbReference type="AlphaFoldDB" id="A0A8K0JS36"/>
<accession>A0A8K0JS36</accession>
<dbReference type="SUPFAM" id="SSF57783">
    <property type="entry name" value="Zinc beta-ribbon"/>
    <property type="match status" value="1"/>
</dbReference>
<gene>
    <name evidence="7" type="ORF">FFLO_00029</name>
</gene>
<keyword evidence="5" id="KW-0805">Transcription regulation</keyword>
<evidence type="ECO:0000313" key="7">
    <source>
        <dbReference type="EMBL" id="KAG7580058.1"/>
    </source>
</evidence>
<evidence type="ECO:0000256" key="6">
    <source>
        <dbReference type="SAM" id="MobiDB-lite"/>
    </source>
</evidence>
<reference evidence="7" key="1">
    <citation type="submission" date="2020-04" db="EMBL/GenBank/DDBJ databases">
        <title>Analysis of mating type loci in Filobasidium floriforme.</title>
        <authorList>
            <person name="Nowrousian M."/>
        </authorList>
    </citation>
    <scope>NUCLEOTIDE SEQUENCE</scope>
    <source>
        <strain evidence="7">CBS 6242</strain>
    </source>
</reference>
<feature type="region of interest" description="Disordered" evidence="6">
    <location>
        <begin position="82"/>
        <end position="161"/>
    </location>
</feature>
<dbReference type="GO" id="GO:0008270">
    <property type="term" value="F:zinc ion binding"/>
    <property type="evidence" value="ECO:0007669"/>
    <property type="project" value="UniProtKB-KW"/>
</dbReference>
<evidence type="ECO:0000256" key="3">
    <source>
        <dbReference type="ARBA" id="ARBA00022833"/>
    </source>
</evidence>
<keyword evidence="4 5" id="KW-0539">Nucleus</keyword>
<proteinExistence type="inferred from homology"/>
<evidence type="ECO:0000256" key="2">
    <source>
        <dbReference type="ARBA" id="ARBA00009730"/>
    </source>
</evidence>